<keyword evidence="6" id="KW-1185">Reference proteome</keyword>
<dbReference type="PROSITE" id="PS50932">
    <property type="entry name" value="HTH_LACI_2"/>
    <property type="match status" value="1"/>
</dbReference>
<dbReference type="GO" id="GO:0003677">
    <property type="term" value="F:DNA binding"/>
    <property type="evidence" value="ECO:0007669"/>
    <property type="project" value="UniProtKB-KW"/>
</dbReference>
<dbReference type="InterPro" id="IPR028082">
    <property type="entry name" value="Peripla_BP_I"/>
</dbReference>
<dbReference type="RefSeq" id="WP_243921526.1">
    <property type="nucleotide sequence ID" value="NZ_JALHLG010000016.1"/>
</dbReference>
<dbReference type="Pfam" id="PF00356">
    <property type="entry name" value="LacI"/>
    <property type="match status" value="1"/>
</dbReference>
<sequence>MATIIDIARRAGVSVATVSRTFSHPDKVQAKTRERVNRAVAELGYSPNALARGLRQMRSRTVIVIVPWIQNPFFAGIIQGVENVAHDNGFKVLLGETQERQERLDYYAAMVSSRIADGLILLGSLLPAEISQRLEGGGGQPMPLVLACERFAELTCPHVAIDNERAACEAVHHLIGQGCRRIATVSGPSGNTLSEDRTAGYRRALAEAGLPCPDGYILEGDFSVESGYRMMEAVLKLDPRPDGIFFANDEMAIGGLRAIGKAGLSVPGDFAVIGFDDIRFAEYVTPPLSTIRQPTGEIGETAMRLMLEHLNATPAEVSQVILDHQLVVRESSLRGALPSQAGQADKQ</sequence>
<dbReference type="InterPro" id="IPR046335">
    <property type="entry name" value="LacI/GalR-like_sensor"/>
</dbReference>
<dbReference type="SMART" id="SM00354">
    <property type="entry name" value="HTH_LACI"/>
    <property type="match status" value="1"/>
</dbReference>
<dbReference type="CDD" id="cd01392">
    <property type="entry name" value="HTH_LacI"/>
    <property type="match status" value="1"/>
</dbReference>
<dbReference type="SUPFAM" id="SSF47413">
    <property type="entry name" value="lambda repressor-like DNA-binding domains"/>
    <property type="match status" value="1"/>
</dbReference>
<comment type="caution">
    <text evidence="5">The sequence shown here is derived from an EMBL/GenBank/DDBJ whole genome shotgun (WGS) entry which is preliminary data.</text>
</comment>
<dbReference type="PANTHER" id="PTHR30146:SF109">
    <property type="entry name" value="HTH-TYPE TRANSCRIPTIONAL REGULATOR GALS"/>
    <property type="match status" value="1"/>
</dbReference>
<dbReference type="CDD" id="cd06284">
    <property type="entry name" value="PBP1_LacI-like"/>
    <property type="match status" value="1"/>
</dbReference>
<feature type="domain" description="HTH lacI-type" evidence="4">
    <location>
        <begin position="2"/>
        <end position="56"/>
    </location>
</feature>
<keyword evidence="3" id="KW-0804">Transcription</keyword>
<dbReference type="Proteomes" id="UP001202281">
    <property type="component" value="Unassembled WGS sequence"/>
</dbReference>
<proteinExistence type="predicted"/>
<reference evidence="5 6" key="1">
    <citation type="submission" date="2022-04" db="EMBL/GenBank/DDBJ databases">
        <title>Identification of a novel bacterium isolated from mangrove sediments.</title>
        <authorList>
            <person name="Pan X."/>
        </authorList>
    </citation>
    <scope>NUCLEOTIDE SEQUENCE [LARGE SCALE GENOMIC DNA]</scope>
    <source>
        <strain evidence="5 6">B2638</strain>
    </source>
</reference>
<evidence type="ECO:0000259" key="4">
    <source>
        <dbReference type="PROSITE" id="PS50932"/>
    </source>
</evidence>
<dbReference type="SUPFAM" id="SSF53822">
    <property type="entry name" value="Periplasmic binding protein-like I"/>
    <property type="match status" value="1"/>
</dbReference>
<dbReference type="PANTHER" id="PTHR30146">
    <property type="entry name" value="LACI-RELATED TRANSCRIPTIONAL REPRESSOR"/>
    <property type="match status" value="1"/>
</dbReference>
<keyword evidence="1" id="KW-0805">Transcription regulation</keyword>
<protein>
    <submittedName>
        <fullName evidence="5">LacI family DNA-binding transcriptional regulator</fullName>
    </submittedName>
</protein>
<evidence type="ECO:0000313" key="6">
    <source>
        <dbReference type="Proteomes" id="UP001202281"/>
    </source>
</evidence>
<evidence type="ECO:0000256" key="1">
    <source>
        <dbReference type="ARBA" id="ARBA00023015"/>
    </source>
</evidence>
<dbReference type="Gene3D" id="3.40.50.2300">
    <property type="match status" value="2"/>
</dbReference>
<evidence type="ECO:0000256" key="2">
    <source>
        <dbReference type="ARBA" id="ARBA00023125"/>
    </source>
</evidence>
<dbReference type="Pfam" id="PF13377">
    <property type="entry name" value="Peripla_BP_3"/>
    <property type="match status" value="1"/>
</dbReference>
<dbReference type="InterPro" id="IPR000843">
    <property type="entry name" value="HTH_LacI"/>
</dbReference>
<evidence type="ECO:0000256" key="3">
    <source>
        <dbReference type="ARBA" id="ARBA00023163"/>
    </source>
</evidence>
<dbReference type="InterPro" id="IPR010982">
    <property type="entry name" value="Lambda_DNA-bd_dom_sf"/>
</dbReference>
<dbReference type="EMBL" id="JALHLG010000016">
    <property type="protein sequence ID" value="MCJ2187643.1"/>
    <property type="molecule type" value="Genomic_DNA"/>
</dbReference>
<gene>
    <name evidence="5" type="ORF">MTR66_12555</name>
</gene>
<organism evidence="5 6">
    <name type="scientific">Novosphingobium beihaiensis</name>
    <dbReference type="NCBI Taxonomy" id="2930389"/>
    <lineage>
        <taxon>Bacteria</taxon>
        <taxon>Pseudomonadati</taxon>
        <taxon>Pseudomonadota</taxon>
        <taxon>Alphaproteobacteria</taxon>
        <taxon>Sphingomonadales</taxon>
        <taxon>Sphingomonadaceae</taxon>
        <taxon>Novosphingobium</taxon>
    </lineage>
</organism>
<keyword evidence="2 5" id="KW-0238">DNA-binding</keyword>
<evidence type="ECO:0000313" key="5">
    <source>
        <dbReference type="EMBL" id="MCJ2187643.1"/>
    </source>
</evidence>
<name>A0ABT0BRP8_9SPHN</name>
<accession>A0ABT0BRP8</accession>
<dbReference type="Gene3D" id="1.10.260.40">
    <property type="entry name" value="lambda repressor-like DNA-binding domains"/>
    <property type="match status" value="1"/>
</dbReference>